<feature type="region of interest" description="Disordered" evidence="2">
    <location>
        <begin position="60"/>
        <end position="164"/>
    </location>
</feature>
<dbReference type="Gene3D" id="1.10.287.1490">
    <property type="match status" value="1"/>
</dbReference>
<evidence type="ECO:0000256" key="1">
    <source>
        <dbReference type="SAM" id="Coils"/>
    </source>
</evidence>
<keyword evidence="1" id="KW-0175">Coiled coil</keyword>
<reference evidence="3 4" key="1">
    <citation type="submission" date="2020-06" db="EMBL/GenBank/DDBJ databases">
        <authorList>
            <person name="Li R."/>
            <person name="Bekaert M."/>
        </authorList>
    </citation>
    <scope>NUCLEOTIDE SEQUENCE [LARGE SCALE GENOMIC DNA]</scope>
    <source>
        <strain evidence="4">wild</strain>
    </source>
</reference>
<proteinExistence type="predicted"/>
<feature type="coiled-coil region" evidence="1">
    <location>
        <begin position="205"/>
        <end position="253"/>
    </location>
</feature>
<organism evidence="3 4">
    <name type="scientific">Mytilus coruscus</name>
    <name type="common">Sea mussel</name>
    <dbReference type="NCBI Taxonomy" id="42192"/>
    <lineage>
        <taxon>Eukaryota</taxon>
        <taxon>Metazoa</taxon>
        <taxon>Spiralia</taxon>
        <taxon>Lophotrochozoa</taxon>
        <taxon>Mollusca</taxon>
        <taxon>Bivalvia</taxon>
        <taxon>Autobranchia</taxon>
        <taxon>Pteriomorphia</taxon>
        <taxon>Mytilida</taxon>
        <taxon>Mytiloidea</taxon>
        <taxon>Mytilidae</taxon>
        <taxon>Mytilinae</taxon>
        <taxon>Mytilus</taxon>
    </lineage>
</organism>
<evidence type="ECO:0000313" key="4">
    <source>
        <dbReference type="Proteomes" id="UP000507470"/>
    </source>
</evidence>
<feature type="compositionally biased region" description="Polar residues" evidence="2">
    <location>
        <begin position="71"/>
        <end position="90"/>
    </location>
</feature>
<name>A0A6J8D8E0_MYTCO</name>
<gene>
    <name evidence="3" type="ORF">MCOR_38066</name>
</gene>
<dbReference type="AlphaFoldDB" id="A0A6J8D8E0"/>
<accession>A0A6J8D8E0</accession>
<dbReference type="EMBL" id="CACVKT020006925">
    <property type="protein sequence ID" value="CAC5404256.1"/>
    <property type="molecule type" value="Genomic_DNA"/>
</dbReference>
<feature type="compositionally biased region" description="Low complexity" evidence="2">
    <location>
        <begin position="145"/>
        <end position="159"/>
    </location>
</feature>
<dbReference type="Proteomes" id="UP000507470">
    <property type="component" value="Unassembled WGS sequence"/>
</dbReference>
<evidence type="ECO:0000313" key="3">
    <source>
        <dbReference type="EMBL" id="CAC5404256.1"/>
    </source>
</evidence>
<keyword evidence="4" id="KW-1185">Reference proteome</keyword>
<evidence type="ECO:0000256" key="2">
    <source>
        <dbReference type="SAM" id="MobiDB-lite"/>
    </source>
</evidence>
<protein>
    <submittedName>
        <fullName evidence="3">Uncharacterized protein</fullName>
    </submittedName>
</protein>
<feature type="compositionally biased region" description="Basic and acidic residues" evidence="2">
    <location>
        <begin position="93"/>
        <end position="136"/>
    </location>
</feature>
<sequence length="407" mass="45433">MAEADLIGLELLLHVNNLNEEDVYVQDGARRREALNAFHPTCSSHESSVVVTSGAPLTPIISSSSSGPPAYQNSTPTGAPLCPSSSSSGPTGKVEKPKARYNEDVHKESKKTSHSGTEKEDHQNQIRQDKTEDEKKIKGKKTASKHSPSSGSTPSQAAAHPRDTTGSVVSLKFCASIVKAAESKASTYEKSVQVTVPDSLSLKELQKGQREITRLGDHISRLRKEITNHANTISGQNEELYNSRDRISQLEAEVAALKAVITPAASNQFTKHEMDRTKMEMIVRNTLADVLYDLLKLYKKNLKQRSHYDITILYNELKTLNKHIPSNGWGSTWKRIKKSDIAIGDDIERIRLIRNELQHSGRYVINGKRFRVLCLIIGSLLERFDDRIKPRKLYTDQLNFYLAKTCS</sequence>